<feature type="domain" description="Fe2OG dioxygenase" evidence="6">
    <location>
        <begin position="768"/>
        <end position="871"/>
    </location>
</feature>
<sequence>MNMIKYQPTVGGNSTSSARAKKQGKRILTKSLNAATDWINEENDIIKSMLDSQNDFMLNNLPDSTELSPFSGLRHRRMVDVQQRAKAFQETGEWPIDKPAYQLPESRKSQTQDLPKLPKPRAAGRWTQVEQNSLLALDENIRQDIIRKGVNRKTGFSFSNLPGLENRRFRSIRQRLQHIPVERQPQAANKGRNRYWTAQEDEVLKKLSPEQQTIITKVNSSGHNTNDPSNIFGLERRSFDAIYIRRAVLRGFEKQTNPTLQLHKKTVRRWAPAELAVLHSLSDQEKKALMIKGITSSVEPCSFPGLESRSRSAVAKHLRKYMNPGNSYLSTSRYKPPVVGIPFKSVAHVQDAFTRGEADRTPSTELDLLMAAMENTQTAQKNQQVPRVSFYRHGLRKPPDQRCYPEGFIDNLQTYLRSIKPIVECNMNSKQLHKLIKGVHLIFIQKTSDKGTSEDDLTHIFSVIERAYEEVRRIVLSENNKQDKPRPVERRHATGSAKIFIEQGSQVSGQDGRGSKEREEPSNTSQLDQFLATQFETDHDFTLDSDFLLKINEAMEFDTDEDSGLEDGTSIYKEEKRKLHSVNLLRRVKMAVPHSIPVIDISPFLDPTCTDSRKDGVVAAVRNACVTYGFFQLIGHGIPVEMQEKALGCAKIFFDLPLADKQEVAMSKAMGESNRGYEAIGGQTLQLDKLPDLKEGFYIGREVPTDDPCAGKFSQGPNLWPNLPNETFRTPIMEYRERMIEIAHQLLNILAVGLPYETDIFDEFMQTPVANIRLLHYPPQLTNDERQLGAGAHTDFGCLTILLQQPDTKGLEVLYPPTNSWIPVPAVADRYIVNIGDLMHKWTGGRYRSALHRVLNRGTSDRYSVPFFYIGNLATKLASLDGSGGECITVEEHYRRKFSESYSIKK</sequence>
<dbReference type="GO" id="GO:0016491">
    <property type="term" value="F:oxidoreductase activity"/>
    <property type="evidence" value="ECO:0007669"/>
    <property type="project" value="UniProtKB-KW"/>
</dbReference>
<reference evidence="7 8" key="1">
    <citation type="submission" date="2018-05" db="EMBL/GenBank/DDBJ databases">
        <title>Draft genome sequence of Scytalidium lignicola DSM 105466, a ubiquitous saprotrophic fungus.</title>
        <authorList>
            <person name="Buettner E."/>
            <person name="Gebauer A.M."/>
            <person name="Hofrichter M."/>
            <person name="Liers C."/>
            <person name="Kellner H."/>
        </authorList>
    </citation>
    <scope>NUCLEOTIDE SEQUENCE [LARGE SCALE GENOMIC DNA]</scope>
    <source>
        <strain evidence="7 8">DSM 105466</strain>
    </source>
</reference>
<organism evidence="7 8">
    <name type="scientific">Scytalidium lignicola</name>
    <name type="common">Hyphomycete</name>
    <dbReference type="NCBI Taxonomy" id="5539"/>
    <lineage>
        <taxon>Eukaryota</taxon>
        <taxon>Fungi</taxon>
        <taxon>Dikarya</taxon>
        <taxon>Ascomycota</taxon>
        <taxon>Pezizomycotina</taxon>
        <taxon>Leotiomycetes</taxon>
        <taxon>Leotiomycetes incertae sedis</taxon>
        <taxon>Scytalidium</taxon>
    </lineage>
</organism>
<dbReference type="OrthoDB" id="288590at2759"/>
<keyword evidence="2" id="KW-0479">Metal-binding</keyword>
<feature type="non-terminal residue" evidence="7">
    <location>
        <position position="1"/>
    </location>
</feature>
<dbReference type="Gene3D" id="2.60.120.330">
    <property type="entry name" value="B-lactam Antibiotic, Isopenicillin N Synthase, Chain"/>
    <property type="match status" value="1"/>
</dbReference>
<feature type="region of interest" description="Disordered" evidence="5">
    <location>
        <begin position="478"/>
        <end position="526"/>
    </location>
</feature>
<feature type="region of interest" description="Disordered" evidence="5">
    <location>
        <begin position="1"/>
        <end position="22"/>
    </location>
</feature>
<evidence type="ECO:0000256" key="2">
    <source>
        <dbReference type="ARBA" id="ARBA00022723"/>
    </source>
</evidence>
<dbReference type="PANTHER" id="PTHR10209">
    <property type="entry name" value="OXIDOREDUCTASE, 2OG-FE II OXYGENASE FAMILY PROTEIN"/>
    <property type="match status" value="1"/>
</dbReference>
<dbReference type="InterPro" id="IPR027443">
    <property type="entry name" value="IPNS-like_sf"/>
</dbReference>
<evidence type="ECO:0000256" key="1">
    <source>
        <dbReference type="ARBA" id="ARBA00008056"/>
    </source>
</evidence>
<dbReference type="InterPro" id="IPR044861">
    <property type="entry name" value="IPNS-like_FE2OG_OXY"/>
</dbReference>
<dbReference type="PANTHER" id="PTHR10209:SF881">
    <property type="entry name" value="FI07970P-RELATED"/>
    <property type="match status" value="1"/>
</dbReference>
<dbReference type="InterPro" id="IPR005123">
    <property type="entry name" value="Oxoglu/Fe-dep_dioxygenase_dom"/>
</dbReference>
<dbReference type="SUPFAM" id="SSF51197">
    <property type="entry name" value="Clavaminate synthase-like"/>
    <property type="match status" value="1"/>
</dbReference>
<dbReference type="GO" id="GO:0046872">
    <property type="term" value="F:metal ion binding"/>
    <property type="evidence" value="ECO:0007669"/>
    <property type="project" value="UniProtKB-KW"/>
</dbReference>
<comment type="caution">
    <text evidence="7">The sequence shown here is derived from an EMBL/GenBank/DDBJ whole genome shotgun (WGS) entry which is preliminary data.</text>
</comment>
<evidence type="ECO:0000256" key="3">
    <source>
        <dbReference type="ARBA" id="ARBA00023002"/>
    </source>
</evidence>
<evidence type="ECO:0000256" key="5">
    <source>
        <dbReference type="SAM" id="MobiDB-lite"/>
    </source>
</evidence>
<dbReference type="Proteomes" id="UP000258309">
    <property type="component" value="Unassembled WGS sequence"/>
</dbReference>
<dbReference type="AlphaFoldDB" id="A0A3E2GUZ5"/>
<dbReference type="Pfam" id="PF03171">
    <property type="entry name" value="2OG-FeII_Oxy"/>
    <property type="match status" value="1"/>
</dbReference>
<dbReference type="PROSITE" id="PS51471">
    <property type="entry name" value="FE2OG_OXY"/>
    <property type="match status" value="1"/>
</dbReference>
<feature type="non-terminal residue" evidence="7">
    <location>
        <position position="906"/>
    </location>
</feature>
<dbReference type="EMBL" id="NCSJ02000385">
    <property type="protein sequence ID" value="RFU24929.1"/>
    <property type="molecule type" value="Genomic_DNA"/>
</dbReference>
<keyword evidence="3" id="KW-0560">Oxidoreductase</keyword>
<protein>
    <recommendedName>
        <fullName evidence="6">Fe2OG dioxygenase domain-containing protein</fullName>
    </recommendedName>
</protein>
<gene>
    <name evidence="7" type="ORF">B7463_g11408</name>
</gene>
<dbReference type="InterPro" id="IPR026992">
    <property type="entry name" value="DIOX_N"/>
</dbReference>
<comment type="similarity">
    <text evidence="1">Belongs to the iron/ascorbate-dependent oxidoreductase family.</text>
</comment>
<evidence type="ECO:0000256" key="4">
    <source>
        <dbReference type="ARBA" id="ARBA00023004"/>
    </source>
</evidence>
<evidence type="ECO:0000313" key="7">
    <source>
        <dbReference type="EMBL" id="RFU24929.1"/>
    </source>
</evidence>
<proteinExistence type="inferred from homology"/>
<dbReference type="GO" id="GO:0044283">
    <property type="term" value="P:small molecule biosynthetic process"/>
    <property type="evidence" value="ECO:0007669"/>
    <property type="project" value="UniProtKB-ARBA"/>
</dbReference>
<keyword evidence="4" id="KW-0408">Iron</keyword>
<feature type="compositionally biased region" description="Basic and acidic residues" evidence="5">
    <location>
        <begin position="478"/>
        <end position="492"/>
    </location>
</feature>
<keyword evidence="8" id="KW-1185">Reference proteome</keyword>
<dbReference type="Pfam" id="PF14226">
    <property type="entry name" value="DIOX_N"/>
    <property type="match status" value="1"/>
</dbReference>
<evidence type="ECO:0000259" key="6">
    <source>
        <dbReference type="PROSITE" id="PS51471"/>
    </source>
</evidence>
<name>A0A3E2GUZ5_SCYLI</name>
<feature type="region of interest" description="Disordered" evidence="5">
    <location>
        <begin position="90"/>
        <end position="119"/>
    </location>
</feature>
<dbReference type="STRING" id="5539.A0A3E2GUZ5"/>
<evidence type="ECO:0000313" key="8">
    <source>
        <dbReference type="Proteomes" id="UP000258309"/>
    </source>
</evidence>
<accession>A0A3E2GUZ5</accession>